<dbReference type="InterPro" id="IPR025736">
    <property type="entry name" value="PucR_C-HTH_dom"/>
</dbReference>
<dbReference type="AlphaFoldDB" id="A0A1I0XZJ5"/>
<dbReference type="RefSeq" id="WP_092872015.1">
    <property type="nucleotide sequence ID" value="NZ_FOJY01000008.1"/>
</dbReference>
<name>A0A1I0XZJ5_9FIRM</name>
<dbReference type="InterPro" id="IPR042070">
    <property type="entry name" value="PucR_C-HTH_sf"/>
</dbReference>
<dbReference type="STRING" id="1120918.SAMN05216249_10847"/>
<dbReference type="EMBL" id="FOJY01000008">
    <property type="protein sequence ID" value="SFB06465.1"/>
    <property type="molecule type" value="Genomic_DNA"/>
</dbReference>
<protein>
    <submittedName>
        <fullName evidence="2">PucR C-terminal helix-turn-helix domain-containing protein</fullName>
    </submittedName>
</protein>
<reference evidence="2 3" key="1">
    <citation type="submission" date="2016-10" db="EMBL/GenBank/DDBJ databases">
        <authorList>
            <person name="de Groot N.N."/>
        </authorList>
    </citation>
    <scope>NUCLEOTIDE SEQUENCE [LARGE SCALE GENOMIC DNA]</scope>
    <source>
        <strain evidence="2 3">DSM 5522</strain>
    </source>
</reference>
<dbReference type="Pfam" id="PF13556">
    <property type="entry name" value="HTH_30"/>
    <property type="match status" value="1"/>
</dbReference>
<dbReference type="Gene3D" id="1.10.10.2840">
    <property type="entry name" value="PucR C-terminal helix-turn-helix domain"/>
    <property type="match status" value="1"/>
</dbReference>
<proteinExistence type="predicted"/>
<dbReference type="Proteomes" id="UP000198838">
    <property type="component" value="Unassembled WGS sequence"/>
</dbReference>
<organism evidence="2 3">
    <name type="scientific">Acetitomaculum ruminis DSM 5522</name>
    <dbReference type="NCBI Taxonomy" id="1120918"/>
    <lineage>
        <taxon>Bacteria</taxon>
        <taxon>Bacillati</taxon>
        <taxon>Bacillota</taxon>
        <taxon>Clostridia</taxon>
        <taxon>Lachnospirales</taxon>
        <taxon>Lachnospiraceae</taxon>
        <taxon>Acetitomaculum</taxon>
    </lineage>
</organism>
<evidence type="ECO:0000313" key="3">
    <source>
        <dbReference type="Proteomes" id="UP000198838"/>
    </source>
</evidence>
<evidence type="ECO:0000313" key="2">
    <source>
        <dbReference type="EMBL" id="SFB06465.1"/>
    </source>
</evidence>
<dbReference type="OrthoDB" id="212459at2"/>
<evidence type="ECO:0000259" key="1">
    <source>
        <dbReference type="Pfam" id="PF13556"/>
    </source>
</evidence>
<sequence>MRLSMWMIANLLGNLDTELHIQKGAPISLKSARRVYATNCVHIYQQDENVICRNGDDYIIIKDIDVETAFELIQYIFDFYDDWYTSVLTAATQNDYQTVINNSQKLFHNPMVLLGPNLKVIAITSEKFPIKYNEEWNYLQVHRCSSYETMQKIISDPMVRSKSIEKSPQFINFSQINENMTNVLTAGLYYNNETCGRITLLEKKRKFNEGDIQLLTILISLITPHIHGYIIQNIGVSIANPIENLLKKEAVSKEEVKGWMDFHHLNDEGPFVVYVFSGLHISEPLVFLNTLFDEHNAILGSYIIDNNIVSVIKTKSKTYKKTCDFLDRHAKSTKIPLGKSLSCNDIFNIYHYYKQALYAIETGKMLNRTSDMYVYDYFDYGVTFLMGDSSLEEKHFGIHPDIRNMWEKQQMRRNNNTEDELLTLFIYLKNERSILKTSKELFIHRNTLIYRIKKMLQKMDYTIEDSYNRLFLQMSIHILHMYNLSHDIKENHSNYENASSDYI</sequence>
<accession>A0A1I0XZJ5</accession>
<gene>
    <name evidence="2" type="ORF">SAMN05216249_10847</name>
</gene>
<keyword evidence="3" id="KW-1185">Reference proteome</keyword>
<feature type="domain" description="PucR C-terminal helix-turn-helix" evidence="1">
    <location>
        <begin position="423"/>
        <end position="477"/>
    </location>
</feature>